<evidence type="ECO:0000313" key="2">
    <source>
        <dbReference type="Proteomes" id="UP000828941"/>
    </source>
</evidence>
<dbReference type="Proteomes" id="UP000828941">
    <property type="component" value="Chromosome 6"/>
</dbReference>
<evidence type="ECO:0000313" key="1">
    <source>
        <dbReference type="EMBL" id="KAI4336546.1"/>
    </source>
</evidence>
<accession>A0ACB9NKM8</accession>
<dbReference type="EMBL" id="CM039431">
    <property type="protein sequence ID" value="KAI4336546.1"/>
    <property type="molecule type" value="Genomic_DNA"/>
</dbReference>
<name>A0ACB9NKM8_BAUVA</name>
<sequence length="441" mass="48987">MGSPFFRTYWQPRYSSAPSVSAREIPVRGNTKANMITKPSHKVISIPVRYVGSERTRSDSALKIQKVLRGFLVRKNMKRITAISIEVDEIERKVSEQETLELIKKDGKERLKANEIIMNLLLRLDSVRSIDPGVRARRKSVINRAIALQEKLDQISSADHTVKAELFFGPIKDSILGGDVSQEQNLELQCEAVEDISEDQAPQNQDKISQHLNAGSHCQSMADDPTSELCQPEELMPISVPCAGPLVAEIVPNAESKVASQSPKLEVLMDTHSPCLEDGQMEIEAKENDIKDITHEATNESDSAEESVETSRSGEQSGTSTAVKTSLIEGSDENSSVKEKNGTNVGPSNEPGKLVEENFEIGRGDGQNRSRDLLERMIEDNERMLKLMAELFEKNERQTRLLSSLSNRVEQLERAFACEKSKKKKRRNAAGIADASDKCGK</sequence>
<organism evidence="1 2">
    <name type="scientific">Bauhinia variegata</name>
    <name type="common">Purple orchid tree</name>
    <name type="synonym">Phanera variegata</name>
    <dbReference type="NCBI Taxonomy" id="167791"/>
    <lineage>
        <taxon>Eukaryota</taxon>
        <taxon>Viridiplantae</taxon>
        <taxon>Streptophyta</taxon>
        <taxon>Embryophyta</taxon>
        <taxon>Tracheophyta</taxon>
        <taxon>Spermatophyta</taxon>
        <taxon>Magnoliopsida</taxon>
        <taxon>eudicotyledons</taxon>
        <taxon>Gunneridae</taxon>
        <taxon>Pentapetalae</taxon>
        <taxon>rosids</taxon>
        <taxon>fabids</taxon>
        <taxon>Fabales</taxon>
        <taxon>Fabaceae</taxon>
        <taxon>Cercidoideae</taxon>
        <taxon>Cercideae</taxon>
        <taxon>Bauhiniinae</taxon>
        <taxon>Bauhinia</taxon>
    </lineage>
</organism>
<keyword evidence="2" id="KW-1185">Reference proteome</keyword>
<comment type="caution">
    <text evidence="1">The sequence shown here is derived from an EMBL/GenBank/DDBJ whole genome shotgun (WGS) entry which is preliminary data.</text>
</comment>
<proteinExistence type="predicted"/>
<protein>
    <submittedName>
        <fullName evidence="1">Uncharacterized protein</fullName>
    </submittedName>
</protein>
<gene>
    <name evidence="1" type="ORF">L6164_015061</name>
</gene>
<reference evidence="1 2" key="1">
    <citation type="journal article" date="2022" name="DNA Res.">
        <title>Chromosomal-level genome assembly of the orchid tree Bauhinia variegata (Leguminosae; Cercidoideae) supports the allotetraploid origin hypothesis of Bauhinia.</title>
        <authorList>
            <person name="Zhong Y."/>
            <person name="Chen Y."/>
            <person name="Zheng D."/>
            <person name="Pang J."/>
            <person name="Liu Y."/>
            <person name="Luo S."/>
            <person name="Meng S."/>
            <person name="Qian L."/>
            <person name="Wei D."/>
            <person name="Dai S."/>
            <person name="Zhou R."/>
        </authorList>
    </citation>
    <scope>NUCLEOTIDE SEQUENCE [LARGE SCALE GENOMIC DNA]</scope>
    <source>
        <strain evidence="1">BV-YZ2020</strain>
    </source>
</reference>